<dbReference type="PANTHER" id="PTHR35383">
    <property type="entry name" value="MUCIN 12EA-RELATED"/>
    <property type="match status" value="1"/>
</dbReference>
<feature type="region of interest" description="Disordered" evidence="1">
    <location>
        <begin position="560"/>
        <end position="593"/>
    </location>
</feature>
<gene>
    <name evidence="3" type="ORF">RRG08_047501</name>
</gene>
<dbReference type="AlphaFoldDB" id="A0AAE0XXZ9"/>
<name>A0AAE0XXZ9_9GAST</name>
<feature type="compositionally biased region" description="Low complexity" evidence="1">
    <location>
        <begin position="442"/>
        <end position="498"/>
    </location>
</feature>
<feature type="compositionally biased region" description="Acidic residues" evidence="1">
    <location>
        <begin position="157"/>
        <end position="166"/>
    </location>
</feature>
<accession>A0AAE0XXZ9</accession>
<organism evidence="3 4">
    <name type="scientific">Elysia crispata</name>
    <name type="common">lettuce slug</name>
    <dbReference type="NCBI Taxonomy" id="231223"/>
    <lineage>
        <taxon>Eukaryota</taxon>
        <taxon>Metazoa</taxon>
        <taxon>Spiralia</taxon>
        <taxon>Lophotrochozoa</taxon>
        <taxon>Mollusca</taxon>
        <taxon>Gastropoda</taxon>
        <taxon>Heterobranchia</taxon>
        <taxon>Euthyneura</taxon>
        <taxon>Panpulmonata</taxon>
        <taxon>Sacoglossa</taxon>
        <taxon>Placobranchoidea</taxon>
        <taxon>Plakobranchidae</taxon>
        <taxon>Elysia</taxon>
    </lineage>
</organism>
<feature type="region of interest" description="Disordered" evidence="1">
    <location>
        <begin position="142"/>
        <end position="180"/>
    </location>
</feature>
<protein>
    <submittedName>
        <fullName evidence="3">Uncharacterized protein</fullName>
    </submittedName>
</protein>
<feature type="compositionally biased region" description="Low complexity" evidence="1">
    <location>
        <begin position="370"/>
        <end position="380"/>
    </location>
</feature>
<proteinExistence type="predicted"/>
<keyword evidence="4" id="KW-1185">Reference proteome</keyword>
<feature type="chain" id="PRO_5042117158" evidence="2">
    <location>
        <begin position="25"/>
        <end position="959"/>
    </location>
</feature>
<evidence type="ECO:0000313" key="4">
    <source>
        <dbReference type="Proteomes" id="UP001283361"/>
    </source>
</evidence>
<dbReference type="CDD" id="cd00117">
    <property type="entry name" value="TFP"/>
    <property type="match status" value="1"/>
</dbReference>
<evidence type="ECO:0000313" key="3">
    <source>
        <dbReference type="EMBL" id="KAK3720935.1"/>
    </source>
</evidence>
<evidence type="ECO:0000256" key="2">
    <source>
        <dbReference type="SAM" id="SignalP"/>
    </source>
</evidence>
<sequence>MTKPASLFVVFVSVIFLAEHETAAFPSATFCRICDTHDPNAGDDCYQTLGSQHKTCMGGCITRFSMTLTGLRIQKSCTDDAACLVEWWLSSSTRSVCQEDKLSRPEPTLPAHVTCSVCCHAARDGDIHCSDRVYPPASTLIQYSDVPRPTPSSLSDETTEVDDEYDPIGHTNGQPDWATKQDLIAPEDAEKYPEPMVCANCKNIDQEDHSSCGASTVCYGSKPLCMTSFFDDGQLHLREVKRCAAVSECWDLWYNKTRLRQDCMGDEDHDPYSWDGTKSGECHYCCHTPEGESSDWCNKPMWPTKPRNLVDMVDYQHRILDPKRTTMKATTTNRFTTEKSTTEVITEATTTEQATTDQVTTERVTTQKVTDAQTTVQATTEEVKDAHTTEQATTQKMTDAQTTEQATTQKKMDAQTTEQATTEQVTDAHTTEQATTQKKMDAQTTEQATTQKKMDAQTTEQATTQKKMDAQTTEQATTQKKMDAQTTEQATTEQVTDAHTTEQATTQKKMDAQTTEQATTQKKMYAQTTEQATTEQVTDAQTTEQASTQRMTDAQIIEQSTTQQMKDAQTTKEATTEQVTDSQTTEQASTQRMTDAQTTEQAIPDHITDTQTTVQASTEQVTDSQITEQATRQKVTDVQTTAQASTENATHAQTTEQETRDNVLIVQTTEENPTEEMTDAQTTDQAFTDQMTRVKSTEQATTEQVTDPQTTKLTSKVSQPNLKCQVCEASSNKKSSCYSGRIETCPDGQDYCINTVTFELSQDGSQANSISKKCASYQTCLSSNINIGVCSGDLTDPTAFSPGTSCNFCCNETLPSGVPCNANIRPDNTISFLPKITPAPVSSRSCLQCGDPVSGKPCGPGDLLLGMSQPCPANHNFCMNDIYEKAGDGKTIYKRCVDEAECKNKWFKESSDSPECTEYNPRGSVTSDLTCHFCCTSDGCNIPTKPVESTLWTPFFKGN</sequence>
<feature type="signal peptide" evidence="2">
    <location>
        <begin position="1"/>
        <end position="24"/>
    </location>
</feature>
<comment type="caution">
    <text evidence="3">The sequence shown here is derived from an EMBL/GenBank/DDBJ whole genome shotgun (WGS) entry which is preliminary data.</text>
</comment>
<evidence type="ECO:0000256" key="1">
    <source>
        <dbReference type="SAM" id="MobiDB-lite"/>
    </source>
</evidence>
<feature type="compositionally biased region" description="Low complexity" evidence="1">
    <location>
        <begin position="512"/>
        <end position="546"/>
    </location>
</feature>
<dbReference type="PANTHER" id="PTHR35383:SF1">
    <property type="entry name" value="MUCIN 12EA-RELATED"/>
    <property type="match status" value="1"/>
</dbReference>
<reference evidence="3" key="1">
    <citation type="journal article" date="2023" name="G3 (Bethesda)">
        <title>A reference genome for the long-term kleptoplast-retaining sea slug Elysia crispata morphotype clarki.</title>
        <authorList>
            <person name="Eastman K.E."/>
            <person name="Pendleton A.L."/>
            <person name="Shaikh M.A."/>
            <person name="Suttiyut T."/>
            <person name="Ogas R."/>
            <person name="Tomko P."/>
            <person name="Gavelis G."/>
            <person name="Widhalm J.R."/>
            <person name="Wisecaver J.H."/>
        </authorList>
    </citation>
    <scope>NUCLEOTIDE SEQUENCE</scope>
    <source>
        <strain evidence="3">ECLA1</strain>
    </source>
</reference>
<dbReference type="Proteomes" id="UP001283361">
    <property type="component" value="Unassembled WGS sequence"/>
</dbReference>
<feature type="compositionally biased region" description="Low complexity" evidence="1">
    <location>
        <begin position="398"/>
        <end position="428"/>
    </location>
</feature>
<feature type="region of interest" description="Disordered" evidence="1">
    <location>
        <begin position="370"/>
        <end position="548"/>
    </location>
</feature>
<dbReference type="EMBL" id="JAWDGP010007402">
    <property type="protein sequence ID" value="KAK3720935.1"/>
    <property type="molecule type" value="Genomic_DNA"/>
</dbReference>
<keyword evidence="2" id="KW-0732">Signal</keyword>